<dbReference type="Pfam" id="PF23892">
    <property type="entry name" value="Ig_CycH"/>
    <property type="match status" value="1"/>
</dbReference>
<dbReference type="Gene3D" id="1.25.40.10">
    <property type="entry name" value="Tetratricopeptide repeat domain"/>
    <property type="match status" value="1"/>
</dbReference>
<evidence type="ECO:0000256" key="2">
    <source>
        <dbReference type="ARBA" id="ARBA00022737"/>
    </source>
</evidence>
<dbReference type="PANTHER" id="PTHR47870:SF2">
    <property type="entry name" value="FORMATE-DEPENDENT NITRITE REDUCTASE COMPLEX SUBUNIT NRFF"/>
    <property type="match status" value="1"/>
</dbReference>
<gene>
    <name evidence="8" type="primary">ccmI</name>
    <name evidence="8" type="ORF">JJB79_12975</name>
</gene>
<dbReference type="InterPro" id="IPR051263">
    <property type="entry name" value="C-type_cytochrome_biogenesis"/>
</dbReference>
<organism evidence="8 9">
    <name type="scientific">Pantoea eucrina</name>
    <dbReference type="NCBI Taxonomy" id="472693"/>
    <lineage>
        <taxon>Bacteria</taxon>
        <taxon>Pseudomonadati</taxon>
        <taxon>Pseudomonadota</taxon>
        <taxon>Gammaproteobacteria</taxon>
        <taxon>Enterobacterales</taxon>
        <taxon>Erwiniaceae</taxon>
        <taxon>Pantoea</taxon>
    </lineage>
</organism>
<dbReference type="Proteomes" id="UP000809137">
    <property type="component" value="Unassembled WGS sequence"/>
</dbReference>
<evidence type="ECO:0000256" key="1">
    <source>
        <dbReference type="ARBA" id="ARBA00004196"/>
    </source>
</evidence>
<dbReference type="InterPro" id="IPR056412">
    <property type="entry name" value="Ig_CycH"/>
</dbReference>
<evidence type="ECO:0000259" key="6">
    <source>
        <dbReference type="Pfam" id="PF23892"/>
    </source>
</evidence>
<sequence>MIVFCMTLIVLLAAAVALFLAAGWHQREYHADERDRLNTAFYQQRLRELQRDETEGVVANRAEMERDLQQMLLTDVTDGQHVPGRQSSCWVLLPGVVLLLLVSTGVYLQTGGYAQLAGWIAVQRDYPALRARVMDPDAQPLTMEELARLQLGLRTALQQTPGSADEWAMLGRLGMVLNNATAAGQAFERALQRAPDSLELQQDYAEVLTRSGDPQDNRQASVLLHALLKRDSANLRTLSLLAFNASGQQNYTEALDAWRAMLALLPAGDPRITLIQRSIEQAKTAAGQQAVALSLTVKLSPPAEKMLPPDGVLYISVSDGVSPVPVAVKRLPLSHFPLSLTLDDSDAMMPDRLLSAQHQVQVRVRIARDGSANPQAGDWFGLSAITSWEGHQPLTVEINQQQP</sequence>
<dbReference type="PROSITE" id="PS50005">
    <property type="entry name" value="TPR"/>
    <property type="match status" value="1"/>
</dbReference>
<keyword evidence="4 5" id="KW-0802">TPR repeat</keyword>
<evidence type="ECO:0000313" key="8">
    <source>
        <dbReference type="EMBL" id="MBM0748325.1"/>
    </source>
</evidence>
<keyword evidence="3" id="KW-0201">Cytochrome c-type biogenesis</keyword>
<dbReference type="NCBIfam" id="TIGR03142">
    <property type="entry name" value="cytochro_ccmI"/>
    <property type="match status" value="1"/>
</dbReference>
<keyword evidence="2" id="KW-0677">Repeat</keyword>
<dbReference type="InterPro" id="IPR017560">
    <property type="entry name" value="Cyt_c_biogenesis_CcmI"/>
</dbReference>
<comment type="caution">
    <text evidence="8">The sequence shown here is derived from an EMBL/GenBank/DDBJ whole genome shotgun (WGS) entry which is preliminary data.</text>
</comment>
<evidence type="ECO:0000256" key="4">
    <source>
        <dbReference type="ARBA" id="ARBA00022803"/>
    </source>
</evidence>
<evidence type="ECO:0000256" key="5">
    <source>
        <dbReference type="PROSITE-ProRule" id="PRU00339"/>
    </source>
</evidence>
<evidence type="ECO:0000259" key="7">
    <source>
        <dbReference type="Pfam" id="PF23914"/>
    </source>
</evidence>
<dbReference type="Pfam" id="PF23914">
    <property type="entry name" value="TPR_CcmH_CycH"/>
    <property type="match status" value="1"/>
</dbReference>
<dbReference type="RefSeq" id="WP_203025580.1">
    <property type="nucleotide sequence ID" value="NZ_JAFCXS010000009.1"/>
</dbReference>
<dbReference type="PANTHER" id="PTHR47870">
    <property type="entry name" value="CYTOCHROME C-TYPE BIOGENESIS PROTEIN CCMH"/>
    <property type="match status" value="1"/>
</dbReference>
<evidence type="ECO:0000313" key="9">
    <source>
        <dbReference type="Proteomes" id="UP000809137"/>
    </source>
</evidence>
<evidence type="ECO:0000256" key="3">
    <source>
        <dbReference type="ARBA" id="ARBA00022748"/>
    </source>
</evidence>
<name>A0ABS1Z8R0_9GAMM</name>
<proteinExistence type="predicted"/>
<keyword evidence="9" id="KW-1185">Reference proteome</keyword>
<comment type="subcellular location">
    <subcellularLocation>
        <location evidence="1">Cell envelope</location>
    </subcellularLocation>
</comment>
<dbReference type="InterPro" id="IPR011990">
    <property type="entry name" value="TPR-like_helical_dom_sf"/>
</dbReference>
<feature type="repeat" description="TPR" evidence="5">
    <location>
        <begin position="164"/>
        <end position="197"/>
    </location>
</feature>
<dbReference type="InterPro" id="IPR056413">
    <property type="entry name" value="TPR_CcmH_CycH"/>
</dbReference>
<dbReference type="EMBL" id="JAFCXS010000009">
    <property type="protein sequence ID" value="MBM0748325.1"/>
    <property type="molecule type" value="Genomic_DNA"/>
</dbReference>
<protein>
    <submittedName>
        <fullName evidence="8">C-type cytochrome biogenesis protein CcmI</fullName>
    </submittedName>
</protein>
<dbReference type="SUPFAM" id="SSF48452">
    <property type="entry name" value="TPR-like"/>
    <property type="match status" value="1"/>
</dbReference>
<reference evidence="8 9" key="1">
    <citation type="submission" date="2021-01" db="EMBL/GenBank/DDBJ databases">
        <title>Complete genome sequence of Pantoea eucrina OB49, a heavy metal tolerant bacterium with PGPR potential isolated from wheat in Algeria.</title>
        <authorList>
            <person name="Lekired A."/>
            <person name="Ouzari I.H."/>
        </authorList>
    </citation>
    <scope>NUCLEOTIDE SEQUENCE [LARGE SCALE GENOMIC DNA]</scope>
    <source>
        <strain evidence="8 9">OB49</strain>
    </source>
</reference>
<feature type="domain" description="Cytochrome c-type biogenesis protein H Ig-like" evidence="6">
    <location>
        <begin position="293"/>
        <end position="399"/>
    </location>
</feature>
<dbReference type="InterPro" id="IPR019734">
    <property type="entry name" value="TPR_rpt"/>
</dbReference>
<accession>A0ABS1Z8R0</accession>
<feature type="domain" description="Cytochrome c-type biogenesis protein H TPR" evidence="7">
    <location>
        <begin position="115"/>
        <end position="272"/>
    </location>
</feature>